<reference evidence="13 14" key="1">
    <citation type="submission" date="2018-03" db="EMBL/GenBank/DDBJ databases">
        <title>Marinobacter brunus sp. nov., a marine bacterium of Gamma-proteobacteria isolated from the surface seawater of the South China Sea.</title>
        <authorList>
            <person name="Cheng H."/>
            <person name="Wu Y.-H."/>
            <person name="Xamxidin M."/>
            <person name="Xu X.-W."/>
        </authorList>
    </citation>
    <scope>NUCLEOTIDE SEQUENCE [LARGE SCALE GENOMIC DNA]</scope>
    <source>
        <strain evidence="13 14">NH169-3</strain>
    </source>
</reference>
<evidence type="ECO:0000259" key="12">
    <source>
        <dbReference type="PROSITE" id="PS50885"/>
    </source>
</evidence>
<keyword evidence="7 13" id="KW-0418">Kinase</keyword>
<dbReference type="Gene3D" id="1.10.287.130">
    <property type="match status" value="1"/>
</dbReference>
<keyword evidence="10" id="KW-0472">Membrane</keyword>
<dbReference type="InterPro" id="IPR005467">
    <property type="entry name" value="His_kinase_dom"/>
</dbReference>
<gene>
    <name evidence="13" type="primary">pdsS</name>
    <name evidence="13" type="ORF">C7H09_15930</name>
</gene>
<keyword evidence="4" id="KW-0597">Phosphoprotein</keyword>
<comment type="catalytic activity">
    <reaction evidence="1">
        <text>ATP + protein L-histidine = ADP + protein N-phospho-L-histidine.</text>
        <dbReference type="EC" id="2.7.13.3"/>
    </reaction>
</comment>
<evidence type="ECO:0000256" key="2">
    <source>
        <dbReference type="ARBA" id="ARBA00004370"/>
    </source>
</evidence>
<evidence type="ECO:0000256" key="1">
    <source>
        <dbReference type="ARBA" id="ARBA00000085"/>
    </source>
</evidence>
<dbReference type="Pfam" id="PF02518">
    <property type="entry name" value="HATPase_c"/>
    <property type="match status" value="1"/>
</dbReference>
<dbReference type="GO" id="GO:0000155">
    <property type="term" value="F:phosphorelay sensor kinase activity"/>
    <property type="evidence" value="ECO:0007669"/>
    <property type="project" value="InterPro"/>
</dbReference>
<dbReference type="NCBIfam" id="TIGR03785">
    <property type="entry name" value="marine_sort_HK"/>
    <property type="match status" value="1"/>
</dbReference>
<evidence type="ECO:0000256" key="8">
    <source>
        <dbReference type="ARBA" id="ARBA00022989"/>
    </source>
</evidence>
<dbReference type="Proteomes" id="UP000239866">
    <property type="component" value="Unassembled WGS sequence"/>
</dbReference>
<evidence type="ECO:0000313" key="13">
    <source>
        <dbReference type="EMBL" id="PSF05093.1"/>
    </source>
</evidence>
<dbReference type="InterPro" id="IPR003594">
    <property type="entry name" value="HATPase_dom"/>
</dbReference>
<dbReference type="SUPFAM" id="SSF47384">
    <property type="entry name" value="Homodimeric domain of signal transducing histidine kinase"/>
    <property type="match status" value="1"/>
</dbReference>
<keyword evidence="8 10" id="KW-1133">Transmembrane helix</keyword>
<keyword evidence="14" id="KW-1185">Reference proteome</keyword>
<dbReference type="CDD" id="cd00082">
    <property type="entry name" value="HisKA"/>
    <property type="match status" value="1"/>
</dbReference>
<dbReference type="Gene3D" id="6.10.340.10">
    <property type="match status" value="1"/>
</dbReference>
<comment type="subcellular location">
    <subcellularLocation>
        <location evidence="2">Membrane</location>
    </subcellularLocation>
</comment>
<evidence type="ECO:0000256" key="10">
    <source>
        <dbReference type="SAM" id="Phobius"/>
    </source>
</evidence>
<dbReference type="AlphaFoldDB" id="A0A2T1K5R4"/>
<feature type="transmembrane region" description="Helical" evidence="10">
    <location>
        <begin position="374"/>
        <end position="398"/>
    </location>
</feature>
<dbReference type="InterPro" id="IPR022510">
    <property type="entry name" value="Sortase_His-kinase"/>
</dbReference>
<dbReference type="PANTHER" id="PTHR45436:SF5">
    <property type="entry name" value="SENSOR HISTIDINE KINASE TRCS"/>
    <property type="match status" value="1"/>
</dbReference>
<dbReference type="InterPro" id="IPR050428">
    <property type="entry name" value="TCS_sensor_his_kinase"/>
</dbReference>
<dbReference type="Pfam" id="PF00512">
    <property type="entry name" value="HisKA"/>
    <property type="match status" value="1"/>
</dbReference>
<dbReference type="OrthoDB" id="6735159at2"/>
<sequence length="679" mass="75145">MSLKRQLLLASLLMLLIPWAGLTFVLELDNALRQQALQQLQAQGNRLGETASDLLLNLPVVPGTEALYVGVATSAIQPDGYGNEWPGFDEEPEQAPWQYGAGQAASLRWQATSNGRQLYLLIQRLDQGLAPWNPSRPARPHERFELRLQPPSGDLEPERDQQRWFIRAGAPGQVPVFREGATPQPDARFRAGWQDKGASWQLEIQMPLPAPGSRLGFQALRPGLPDNALGTDLTPPPLLVQRNPRLEAILHSQLSQGQRATLLEPGQWILASTTAESSSSVTDFEQLSPLQIVEKISLNALSGLIRLYQPRPILLAPEHYRLPVPELPDNGLIRHPDGSVWLASRHSLFAGRTLLLEQSIDQLLTLSGSTLGSVLARSLLIILALMLVLLGYASWLSWRITRLQKLVKASVDEDGRMLGQIPQPKRRDELGQLQQQFALMVERLQSYNQYLESFSRRLSHELKTPVAVVRSSLENLAQQPATDDQAPYLERAASATERLRRILNSMSEAARLEQSFEDTELEDFDLADVLTQATGAYQQLDSQHRIVYSGPATGYRMTGSPEMLVQMLDKLVDNARDFTPAGGLINIALTGTGEHYELTVFNQGSRLPEHNGVDIFGAFVSRRSSTEDGHLGQGLLIVRLIADYHGGRVDARNQHLGGIDGVCFRVIMPVSRAKTGASL</sequence>
<dbReference type="InterPro" id="IPR003661">
    <property type="entry name" value="HisK_dim/P_dom"/>
</dbReference>
<dbReference type="EC" id="2.7.13.3" evidence="3"/>
<dbReference type="PANTHER" id="PTHR45436">
    <property type="entry name" value="SENSOR HISTIDINE KINASE YKOH"/>
    <property type="match status" value="1"/>
</dbReference>
<evidence type="ECO:0000256" key="7">
    <source>
        <dbReference type="ARBA" id="ARBA00022777"/>
    </source>
</evidence>
<accession>A0A2T1K5R4</accession>
<comment type="caution">
    <text evidence="13">The sequence shown here is derived from an EMBL/GenBank/DDBJ whole genome shotgun (WGS) entry which is preliminary data.</text>
</comment>
<dbReference type="PROSITE" id="PS50109">
    <property type="entry name" value="HIS_KIN"/>
    <property type="match status" value="1"/>
</dbReference>
<dbReference type="SMART" id="SM00388">
    <property type="entry name" value="HisKA"/>
    <property type="match status" value="1"/>
</dbReference>
<keyword evidence="6 10" id="KW-0812">Transmembrane</keyword>
<dbReference type="InterPro" id="IPR003660">
    <property type="entry name" value="HAMP_dom"/>
</dbReference>
<dbReference type="PROSITE" id="PS50885">
    <property type="entry name" value="HAMP"/>
    <property type="match status" value="1"/>
</dbReference>
<dbReference type="SUPFAM" id="SSF55874">
    <property type="entry name" value="ATPase domain of HSP90 chaperone/DNA topoisomerase II/histidine kinase"/>
    <property type="match status" value="1"/>
</dbReference>
<proteinExistence type="predicted"/>
<keyword evidence="5" id="KW-0808">Transferase</keyword>
<evidence type="ECO:0000256" key="9">
    <source>
        <dbReference type="ARBA" id="ARBA00023012"/>
    </source>
</evidence>
<evidence type="ECO:0000259" key="11">
    <source>
        <dbReference type="PROSITE" id="PS50109"/>
    </source>
</evidence>
<evidence type="ECO:0000256" key="5">
    <source>
        <dbReference type="ARBA" id="ARBA00022679"/>
    </source>
</evidence>
<feature type="domain" description="HAMP" evidence="12">
    <location>
        <begin position="394"/>
        <end position="449"/>
    </location>
</feature>
<dbReference type="Gene3D" id="3.30.565.10">
    <property type="entry name" value="Histidine kinase-like ATPase, C-terminal domain"/>
    <property type="match status" value="1"/>
</dbReference>
<protein>
    <recommendedName>
        <fullName evidence="3">histidine kinase</fullName>
        <ecNumber evidence="3">2.7.13.3</ecNumber>
    </recommendedName>
</protein>
<keyword evidence="9" id="KW-0902">Two-component regulatory system</keyword>
<dbReference type="EMBL" id="PXNP01000104">
    <property type="protein sequence ID" value="PSF05093.1"/>
    <property type="molecule type" value="Genomic_DNA"/>
</dbReference>
<evidence type="ECO:0000256" key="6">
    <source>
        <dbReference type="ARBA" id="ARBA00022692"/>
    </source>
</evidence>
<dbReference type="RefSeq" id="WP_106764522.1">
    <property type="nucleotide sequence ID" value="NZ_PXNP01000104.1"/>
</dbReference>
<evidence type="ECO:0000256" key="3">
    <source>
        <dbReference type="ARBA" id="ARBA00012438"/>
    </source>
</evidence>
<dbReference type="SMART" id="SM00387">
    <property type="entry name" value="HATPase_c"/>
    <property type="match status" value="1"/>
</dbReference>
<evidence type="ECO:0000313" key="14">
    <source>
        <dbReference type="Proteomes" id="UP000239866"/>
    </source>
</evidence>
<evidence type="ECO:0000256" key="4">
    <source>
        <dbReference type="ARBA" id="ARBA00022553"/>
    </source>
</evidence>
<dbReference type="GO" id="GO:0005886">
    <property type="term" value="C:plasma membrane"/>
    <property type="evidence" value="ECO:0007669"/>
    <property type="project" value="TreeGrafter"/>
</dbReference>
<name>A0A2T1K5R4_9GAMM</name>
<organism evidence="13 14">
    <name type="scientific">Marinobacter fuscus</name>
    <dbReference type="NCBI Taxonomy" id="2109942"/>
    <lineage>
        <taxon>Bacteria</taxon>
        <taxon>Pseudomonadati</taxon>
        <taxon>Pseudomonadota</taxon>
        <taxon>Gammaproteobacteria</taxon>
        <taxon>Pseudomonadales</taxon>
        <taxon>Marinobacteraceae</taxon>
        <taxon>Marinobacter</taxon>
    </lineage>
</organism>
<dbReference type="InterPro" id="IPR036890">
    <property type="entry name" value="HATPase_C_sf"/>
</dbReference>
<feature type="domain" description="Histidine kinase" evidence="11">
    <location>
        <begin position="457"/>
        <end position="672"/>
    </location>
</feature>
<dbReference type="InterPro" id="IPR036097">
    <property type="entry name" value="HisK_dim/P_sf"/>
</dbReference>